<evidence type="ECO:0000256" key="1">
    <source>
        <dbReference type="SAM" id="MobiDB-lite"/>
    </source>
</evidence>
<dbReference type="VEuPathDB" id="FungiDB:DIURU_003762"/>
<name>A0A642UJV3_DIURU</name>
<protein>
    <submittedName>
        <fullName evidence="2">Uncharacterized protein</fullName>
    </submittedName>
</protein>
<evidence type="ECO:0000313" key="2">
    <source>
        <dbReference type="EMBL" id="KAA8900526.1"/>
    </source>
</evidence>
<comment type="caution">
    <text evidence="2">The sequence shown here is derived from an EMBL/GenBank/DDBJ whole genome shotgun (WGS) entry which is preliminary data.</text>
</comment>
<dbReference type="GeneID" id="54782413"/>
<keyword evidence="3" id="KW-1185">Reference proteome</keyword>
<proteinExistence type="predicted"/>
<dbReference type="AlphaFoldDB" id="A0A642UJV3"/>
<accession>A0A642UJV3</accession>
<evidence type="ECO:0000313" key="3">
    <source>
        <dbReference type="Proteomes" id="UP000449547"/>
    </source>
</evidence>
<dbReference type="OMA" id="WENGVND"/>
<feature type="region of interest" description="Disordered" evidence="1">
    <location>
        <begin position="44"/>
        <end position="66"/>
    </location>
</feature>
<dbReference type="EMBL" id="SWFT01000110">
    <property type="protein sequence ID" value="KAA8900526.1"/>
    <property type="molecule type" value="Genomic_DNA"/>
</dbReference>
<reference evidence="2 3" key="1">
    <citation type="submission" date="2019-07" db="EMBL/GenBank/DDBJ databases">
        <title>Genome assembly of two rare yeast pathogens: Diutina rugosa and Trichomonascus ciferrii.</title>
        <authorList>
            <person name="Mixao V."/>
            <person name="Saus E."/>
            <person name="Hansen A."/>
            <person name="Lass-Flor C."/>
            <person name="Gabaldon T."/>
        </authorList>
    </citation>
    <scope>NUCLEOTIDE SEQUENCE [LARGE SCALE GENOMIC DNA]</scope>
    <source>
        <strain evidence="2 3">CBS 613</strain>
    </source>
</reference>
<organism evidence="2 3">
    <name type="scientific">Diutina rugosa</name>
    <name type="common">Yeast</name>
    <name type="synonym">Candida rugosa</name>
    <dbReference type="NCBI Taxonomy" id="5481"/>
    <lineage>
        <taxon>Eukaryota</taxon>
        <taxon>Fungi</taxon>
        <taxon>Dikarya</taxon>
        <taxon>Ascomycota</taxon>
        <taxon>Saccharomycotina</taxon>
        <taxon>Pichiomycetes</taxon>
        <taxon>Debaryomycetaceae</taxon>
        <taxon>Diutina</taxon>
    </lineage>
</organism>
<gene>
    <name evidence="2" type="ORF">DIURU_003762</name>
</gene>
<dbReference type="Proteomes" id="UP000449547">
    <property type="component" value="Unassembled WGS sequence"/>
</dbReference>
<sequence>MFRLIQAQAGLRPALLSKVRGQNVPRSGVTLQQGSFRSLNVANLPPVHEPKSTVAPPRSLDPRPDKLDAPRMDWDTKAKLNHFQDCLQEAIVLQDRHNPRAKRSSHDAAKRFEAMQRVIELFLEDGDLRRVLSSRNVFNVVSMMRYLIKGSRDARLSGSKNRDKDQRSRSAYVDEATLSLLTQQITEVINRGECNAVLNPGIVKMLISCLQEMNMDRELFGLWEYNITLQDMAPIYMSQIVLATVLPLGYSSNRFTYEQAWQIFELNKDTPDPGSTPSAFTTDPRLLSSMGQIAVSAGDYSRGLDLFESLLQSYETSSDHQSKSMVLRALCTLHLEFIRSCKDISIASHFFDKVVNNDLPYRPLLKVDCVASLLTNISAQNNLDLLKHVWMKTITYYQSEEAKVHNAQALYSRYSVVNNAFFKAFFAMYPQLNDESSAELRDILSLYQENRKLDEYMVNNVISNYSWNDKRVYDQLVMMYDSFGIDRTQVSYRIALKKLGSIPEASCADIVASWNQSLRQLDADRIKYIPVADWAALRDSTIFAAAPTQERTDLYLALLHAYRNYQQDNSAVKRFIGNWIKSPDYFPLIAGVVDGKVPPVPVEKIALTNLKENVDFNSVANEIIKRKKSKDQSR</sequence>
<dbReference type="OrthoDB" id="4081443at2759"/>
<dbReference type="RefSeq" id="XP_034011452.1">
    <property type="nucleotide sequence ID" value="XM_034156560.1"/>
</dbReference>